<accession>A0A2M7W1A8</accession>
<evidence type="ECO:0000313" key="1">
    <source>
        <dbReference type="EMBL" id="PJA13078.1"/>
    </source>
</evidence>
<name>A0A2M7W1A8_9BACT</name>
<comment type="caution">
    <text evidence="1">The sequence shown here is derived from an EMBL/GenBank/DDBJ whole genome shotgun (WGS) entry which is preliminary data.</text>
</comment>
<reference evidence="2" key="1">
    <citation type="submission" date="2017-09" db="EMBL/GenBank/DDBJ databases">
        <title>Depth-based differentiation of microbial function through sediment-hosted aquifers and enrichment of novel symbionts in the deep terrestrial subsurface.</title>
        <authorList>
            <person name="Probst A.J."/>
            <person name="Ladd B."/>
            <person name="Jarett J.K."/>
            <person name="Geller-Mcgrath D.E."/>
            <person name="Sieber C.M.K."/>
            <person name="Emerson J.B."/>
            <person name="Anantharaman K."/>
            <person name="Thomas B.C."/>
            <person name="Malmstrom R."/>
            <person name="Stieglmeier M."/>
            <person name="Klingl A."/>
            <person name="Woyke T."/>
            <person name="Ryan C.M."/>
            <person name="Banfield J.F."/>
        </authorList>
    </citation>
    <scope>NUCLEOTIDE SEQUENCE [LARGE SCALE GENOMIC DNA]</scope>
</reference>
<dbReference type="AlphaFoldDB" id="A0A2M7W1A8"/>
<evidence type="ECO:0000313" key="2">
    <source>
        <dbReference type="Proteomes" id="UP000228952"/>
    </source>
</evidence>
<dbReference type="Proteomes" id="UP000228952">
    <property type="component" value="Unassembled WGS sequence"/>
</dbReference>
<sequence>MKGDQVVTPDFIRQLMMELLPKLTEQQINWCVDEVSKYALHSIVDKVFDTEEEKMLVSNVYKLASEESSELNRLSDLLVKKVESMDELEKDKLNEQYQVFTVQECFNIAKIIQQKNVKQPSITQ</sequence>
<gene>
    <name evidence="1" type="ORF">COX64_03660</name>
</gene>
<protein>
    <submittedName>
        <fullName evidence="1">Uncharacterized protein</fullName>
    </submittedName>
</protein>
<proteinExistence type="predicted"/>
<dbReference type="EMBL" id="PFQB01000097">
    <property type="protein sequence ID" value="PJA13078.1"/>
    <property type="molecule type" value="Genomic_DNA"/>
</dbReference>
<organism evidence="1 2">
    <name type="scientific">Candidatus Dojkabacteria bacterium CG_4_10_14_0_2_um_filter_Dojkabacteria_WS6_41_15</name>
    <dbReference type="NCBI Taxonomy" id="2014249"/>
    <lineage>
        <taxon>Bacteria</taxon>
        <taxon>Candidatus Dojkabacteria</taxon>
    </lineage>
</organism>